<proteinExistence type="predicted"/>
<name>A0ACB7SNJ0_HYAAI</name>
<sequence length="174" mass="19867">MDKDQAELIKSVEDLKNVQADFQENLSNMDKRLTEVECKTVALEEITDEVQRLRQTINELHSENAQSCAKQGQLEDMQRRDKLLFYGLPDTQSESWAQAEEKVVSVLSTCLNMSPPEILVERAHSLGRSNPNKCRPIIAKFLSFKLKQQILLNSYGLKEKKTSPLVRIIHAQLA</sequence>
<keyword evidence="2" id="KW-1185">Reference proteome</keyword>
<dbReference type="Proteomes" id="UP000821845">
    <property type="component" value="Chromosome 3"/>
</dbReference>
<evidence type="ECO:0000313" key="2">
    <source>
        <dbReference type="Proteomes" id="UP000821845"/>
    </source>
</evidence>
<protein>
    <submittedName>
        <fullName evidence="1">Uncharacterized protein</fullName>
    </submittedName>
</protein>
<accession>A0ACB7SNJ0</accession>
<dbReference type="EMBL" id="CM023483">
    <property type="protein sequence ID" value="KAH6936767.1"/>
    <property type="molecule type" value="Genomic_DNA"/>
</dbReference>
<comment type="caution">
    <text evidence="1">The sequence shown here is derived from an EMBL/GenBank/DDBJ whole genome shotgun (WGS) entry which is preliminary data.</text>
</comment>
<gene>
    <name evidence="1" type="ORF">HPB50_021358</name>
</gene>
<evidence type="ECO:0000313" key="1">
    <source>
        <dbReference type="EMBL" id="KAH6936767.1"/>
    </source>
</evidence>
<reference evidence="1" key="1">
    <citation type="submission" date="2020-05" db="EMBL/GenBank/DDBJ databases">
        <title>Large-scale comparative analyses of tick genomes elucidate their genetic diversity and vector capacities.</title>
        <authorList>
            <person name="Jia N."/>
            <person name="Wang J."/>
            <person name="Shi W."/>
            <person name="Du L."/>
            <person name="Sun Y."/>
            <person name="Zhan W."/>
            <person name="Jiang J."/>
            <person name="Wang Q."/>
            <person name="Zhang B."/>
            <person name="Ji P."/>
            <person name="Sakyi L.B."/>
            <person name="Cui X."/>
            <person name="Yuan T."/>
            <person name="Jiang B."/>
            <person name="Yang W."/>
            <person name="Lam T.T.-Y."/>
            <person name="Chang Q."/>
            <person name="Ding S."/>
            <person name="Wang X."/>
            <person name="Zhu J."/>
            <person name="Ruan X."/>
            <person name="Zhao L."/>
            <person name="Wei J."/>
            <person name="Que T."/>
            <person name="Du C."/>
            <person name="Cheng J."/>
            <person name="Dai P."/>
            <person name="Han X."/>
            <person name="Huang E."/>
            <person name="Gao Y."/>
            <person name="Liu J."/>
            <person name="Shao H."/>
            <person name="Ye R."/>
            <person name="Li L."/>
            <person name="Wei W."/>
            <person name="Wang X."/>
            <person name="Wang C."/>
            <person name="Yang T."/>
            <person name="Huo Q."/>
            <person name="Li W."/>
            <person name="Guo W."/>
            <person name="Chen H."/>
            <person name="Zhou L."/>
            <person name="Ni X."/>
            <person name="Tian J."/>
            <person name="Zhou Y."/>
            <person name="Sheng Y."/>
            <person name="Liu T."/>
            <person name="Pan Y."/>
            <person name="Xia L."/>
            <person name="Li J."/>
            <person name="Zhao F."/>
            <person name="Cao W."/>
        </authorList>
    </citation>
    <scope>NUCLEOTIDE SEQUENCE</scope>
    <source>
        <strain evidence="1">Hyas-2018</strain>
    </source>
</reference>
<organism evidence="1 2">
    <name type="scientific">Hyalomma asiaticum</name>
    <name type="common">Tick</name>
    <dbReference type="NCBI Taxonomy" id="266040"/>
    <lineage>
        <taxon>Eukaryota</taxon>
        <taxon>Metazoa</taxon>
        <taxon>Ecdysozoa</taxon>
        <taxon>Arthropoda</taxon>
        <taxon>Chelicerata</taxon>
        <taxon>Arachnida</taxon>
        <taxon>Acari</taxon>
        <taxon>Parasitiformes</taxon>
        <taxon>Ixodida</taxon>
        <taxon>Ixodoidea</taxon>
        <taxon>Ixodidae</taxon>
        <taxon>Hyalomminae</taxon>
        <taxon>Hyalomma</taxon>
    </lineage>
</organism>